<accession>A0A0E0FSW7</accession>
<evidence type="ECO:0000313" key="3">
    <source>
        <dbReference type="Proteomes" id="UP000006591"/>
    </source>
</evidence>
<feature type="region of interest" description="Disordered" evidence="1">
    <location>
        <begin position="1"/>
        <end position="21"/>
    </location>
</feature>
<dbReference type="EnsemblPlants" id="ONIVA01G34650.1">
    <property type="protein sequence ID" value="ONIVA01G34650.1"/>
    <property type="gene ID" value="ONIVA01G34650"/>
</dbReference>
<dbReference type="Proteomes" id="UP000006591">
    <property type="component" value="Chromosome 1"/>
</dbReference>
<sequence length="90" mass="9593">MGKHGGSPADEEQSWASGGGEVACVGPTELLVGRRAEHIPEYSIVTALGQDFGPLRDPPHGRLPDARRRPHCRIDGAMQAIDNHNGKSIS</sequence>
<feature type="compositionally biased region" description="Basic and acidic residues" evidence="1">
    <location>
        <begin position="57"/>
        <end position="67"/>
    </location>
</feature>
<protein>
    <submittedName>
        <fullName evidence="2">Uncharacterized protein</fullName>
    </submittedName>
</protein>
<name>A0A0E0FSW7_ORYNI</name>
<feature type="region of interest" description="Disordered" evidence="1">
    <location>
        <begin position="50"/>
        <end position="70"/>
    </location>
</feature>
<proteinExistence type="predicted"/>
<reference evidence="2" key="1">
    <citation type="submission" date="2015-04" db="UniProtKB">
        <authorList>
            <consortium name="EnsemblPlants"/>
        </authorList>
    </citation>
    <scope>IDENTIFICATION</scope>
    <source>
        <strain evidence="2">SL10</strain>
    </source>
</reference>
<reference evidence="2" key="2">
    <citation type="submission" date="2018-04" db="EMBL/GenBank/DDBJ databases">
        <title>OnivRS2 (Oryza nivara Reference Sequence Version 2).</title>
        <authorList>
            <person name="Zhang J."/>
            <person name="Kudrna D."/>
            <person name="Lee S."/>
            <person name="Talag J."/>
            <person name="Rajasekar S."/>
            <person name="Welchert J."/>
            <person name="Hsing Y.-I."/>
            <person name="Wing R.A."/>
        </authorList>
    </citation>
    <scope>NUCLEOTIDE SEQUENCE [LARGE SCALE GENOMIC DNA]</scope>
</reference>
<dbReference type="AlphaFoldDB" id="A0A0E0FSW7"/>
<organism evidence="2">
    <name type="scientific">Oryza nivara</name>
    <name type="common">Indian wild rice</name>
    <name type="synonym">Oryza sativa f. spontanea</name>
    <dbReference type="NCBI Taxonomy" id="4536"/>
    <lineage>
        <taxon>Eukaryota</taxon>
        <taxon>Viridiplantae</taxon>
        <taxon>Streptophyta</taxon>
        <taxon>Embryophyta</taxon>
        <taxon>Tracheophyta</taxon>
        <taxon>Spermatophyta</taxon>
        <taxon>Magnoliopsida</taxon>
        <taxon>Liliopsida</taxon>
        <taxon>Poales</taxon>
        <taxon>Poaceae</taxon>
        <taxon>BOP clade</taxon>
        <taxon>Oryzoideae</taxon>
        <taxon>Oryzeae</taxon>
        <taxon>Oryzinae</taxon>
        <taxon>Oryza</taxon>
    </lineage>
</organism>
<keyword evidence="3" id="KW-1185">Reference proteome</keyword>
<dbReference type="HOGENOM" id="CLU_2444602_0_0_1"/>
<dbReference type="Gramene" id="ONIVA01G34650.1">
    <property type="protein sequence ID" value="ONIVA01G34650.1"/>
    <property type="gene ID" value="ONIVA01G34650"/>
</dbReference>
<evidence type="ECO:0000256" key="1">
    <source>
        <dbReference type="SAM" id="MobiDB-lite"/>
    </source>
</evidence>
<evidence type="ECO:0000313" key="2">
    <source>
        <dbReference type="EnsemblPlants" id="ONIVA01G34650.1"/>
    </source>
</evidence>